<dbReference type="GO" id="GO:0005730">
    <property type="term" value="C:nucleolus"/>
    <property type="evidence" value="ECO:0007669"/>
    <property type="project" value="UniProtKB-SubCell"/>
</dbReference>
<dbReference type="FunFam" id="2.40.50.140:FF:000198">
    <property type="entry name" value="Exosome complex component CSL4"/>
    <property type="match status" value="1"/>
</dbReference>
<reference evidence="7" key="3">
    <citation type="submission" date="2020-05" db="UniProtKB">
        <authorList>
            <consortium name="EnsemblMetazoa"/>
        </authorList>
    </citation>
    <scope>IDENTIFICATION</scope>
    <source>
        <strain evidence="7">USDA</strain>
    </source>
</reference>
<accession>E0VNF1</accession>
<dbReference type="InterPro" id="IPR019495">
    <property type="entry name" value="EXOSC1_C"/>
</dbReference>
<evidence type="ECO:0000313" key="8">
    <source>
        <dbReference type="Proteomes" id="UP000009046"/>
    </source>
</evidence>
<dbReference type="Gene3D" id="2.40.50.140">
    <property type="entry name" value="Nucleic acid-binding proteins"/>
    <property type="match status" value="1"/>
</dbReference>
<dbReference type="CTD" id="8239252"/>
<comment type="subcellular location">
    <subcellularLocation>
        <location evidence="1">Nucleus</location>
        <location evidence="1">Nucleolus</location>
    </subcellularLocation>
</comment>
<evidence type="ECO:0000256" key="1">
    <source>
        <dbReference type="ARBA" id="ARBA00004604"/>
    </source>
</evidence>
<dbReference type="EMBL" id="AAZO01003886">
    <property type="status" value="NOT_ANNOTATED_CDS"/>
    <property type="molecule type" value="Genomic_DNA"/>
</dbReference>
<gene>
    <name evidence="7" type="primary">8239252</name>
    <name evidence="6" type="ORF">Phum_PHUM333920</name>
</gene>
<sequence length="208" mass="23500">MTEIKKLVCIPGQRLTYANQEYVSGPGTIERDGFIRSTLAGFVQIEKQQKNSIVTVKNYNQQTVVPTPGDIVTAKIMTVSHWLCKCEIKGVGEVILTRPYRGLLRKEDIRATEKDKIEVYKCFRPGDIILARKFIILTIVIKKSHWYMLSTAENELGVVSAYGEADVPLIPISWTEMQCPKTYTIENRKVAKIMPVSCLSNNESNKTS</sequence>
<dbReference type="OMA" id="PMVPVGW"/>
<evidence type="ECO:0000313" key="7">
    <source>
        <dbReference type="EnsemblMetazoa" id="PHUM333920-PA"/>
    </source>
</evidence>
<dbReference type="HOGENOM" id="CLU_067135_3_0_1"/>
<evidence type="ECO:0000259" key="5">
    <source>
        <dbReference type="Pfam" id="PF14382"/>
    </source>
</evidence>
<reference evidence="6" key="1">
    <citation type="submission" date="2007-04" db="EMBL/GenBank/DDBJ databases">
        <title>Annotation of Pediculus humanus corporis strain USDA.</title>
        <authorList>
            <person name="Kirkness E."/>
            <person name="Hannick L."/>
            <person name="Hass B."/>
            <person name="Bruggner R."/>
            <person name="Lawson D."/>
            <person name="Bidwell S."/>
            <person name="Joardar V."/>
            <person name="Caler E."/>
            <person name="Walenz B."/>
            <person name="Inman J."/>
            <person name="Schobel S."/>
            <person name="Galinsky K."/>
            <person name="Amedeo P."/>
            <person name="Strausberg R."/>
        </authorList>
    </citation>
    <scope>NUCLEOTIDE SEQUENCE</scope>
    <source>
        <strain evidence="6">USDA</strain>
    </source>
</reference>
<feature type="domain" description="Exosome complex component CSL4 C-terminal" evidence="4">
    <location>
        <begin position="99"/>
        <end position="133"/>
    </location>
</feature>
<dbReference type="eggNOG" id="KOG3409">
    <property type="taxonomic scope" value="Eukaryota"/>
</dbReference>
<dbReference type="InterPro" id="IPR039771">
    <property type="entry name" value="Csl4"/>
</dbReference>
<reference evidence="6" key="2">
    <citation type="submission" date="2007-04" db="EMBL/GenBank/DDBJ databases">
        <title>The genome of the human body louse.</title>
        <authorList>
            <consortium name="The Human Body Louse Genome Consortium"/>
            <person name="Kirkness E."/>
            <person name="Walenz B."/>
            <person name="Hass B."/>
            <person name="Bruggner R."/>
            <person name="Strausberg R."/>
        </authorList>
    </citation>
    <scope>NUCLEOTIDE SEQUENCE</scope>
    <source>
        <strain evidence="6">USDA</strain>
    </source>
</reference>
<name>E0VNF1_PEDHC</name>
<dbReference type="RefSeq" id="XP_002427645.1">
    <property type="nucleotide sequence ID" value="XM_002427600.1"/>
</dbReference>
<dbReference type="AlphaFoldDB" id="E0VNF1"/>
<organism>
    <name type="scientific">Pediculus humanus subsp. corporis</name>
    <name type="common">Body louse</name>
    <dbReference type="NCBI Taxonomy" id="121224"/>
    <lineage>
        <taxon>Eukaryota</taxon>
        <taxon>Metazoa</taxon>
        <taxon>Ecdysozoa</taxon>
        <taxon>Arthropoda</taxon>
        <taxon>Hexapoda</taxon>
        <taxon>Insecta</taxon>
        <taxon>Pterygota</taxon>
        <taxon>Neoptera</taxon>
        <taxon>Paraneoptera</taxon>
        <taxon>Psocodea</taxon>
        <taxon>Troctomorpha</taxon>
        <taxon>Phthiraptera</taxon>
        <taxon>Anoplura</taxon>
        <taxon>Pediculidae</taxon>
        <taxon>Pediculus</taxon>
    </lineage>
</organism>
<evidence type="ECO:0000259" key="4">
    <source>
        <dbReference type="Pfam" id="PF10447"/>
    </source>
</evidence>
<evidence type="ECO:0000313" key="6">
    <source>
        <dbReference type="EMBL" id="EEB14907.1"/>
    </source>
</evidence>
<dbReference type="Proteomes" id="UP000009046">
    <property type="component" value="Unassembled WGS sequence"/>
</dbReference>
<dbReference type="InParanoid" id="E0VNF1"/>
<dbReference type="GO" id="GO:0005737">
    <property type="term" value="C:cytoplasm"/>
    <property type="evidence" value="ECO:0007669"/>
    <property type="project" value="TreeGrafter"/>
</dbReference>
<dbReference type="Gene3D" id="2.40.50.100">
    <property type="match status" value="1"/>
</dbReference>
<dbReference type="SUPFAM" id="SSF110324">
    <property type="entry name" value="Ribosomal L27 protein-like"/>
    <property type="match status" value="1"/>
</dbReference>
<dbReference type="SUPFAM" id="SSF50249">
    <property type="entry name" value="Nucleic acid-binding proteins"/>
    <property type="match status" value="1"/>
</dbReference>
<evidence type="ECO:0000256" key="2">
    <source>
        <dbReference type="ARBA" id="ARBA00022490"/>
    </source>
</evidence>
<dbReference type="PANTHER" id="PTHR12686:SF8">
    <property type="entry name" value="EXOSOME COMPLEX COMPONENT CSL4"/>
    <property type="match status" value="1"/>
</dbReference>
<dbReference type="KEGG" id="phu:Phum_PHUM333920"/>
<dbReference type="GO" id="GO:0000176">
    <property type="term" value="C:nuclear exosome (RNase complex)"/>
    <property type="evidence" value="ECO:0007669"/>
    <property type="project" value="TreeGrafter"/>
</dbReference>
<dbReference type="InterPro" id="IPR012340">
    <property type="entry name" value="NA-bd_OB-fold"/>
</dbReference>
<dbReference type="EnsemblMetazoa" id="PHUM333920-RA">
    <property type="protein sequence ID" value="PHUM333920-PA"/>
    <property type="gene ID" value="PHUM333920"/>
</dbReference>
<dbReference type="GO" id="GO:0003723">
    <property type="term" value="F:RNA binding"/>
    <property type="evidence" value="ECO:0007669"/>
    <property type="project" value="InterPro"/>
</dbReference>
<feature type="domain" description="Exosome complex component N-terminal" evidence="5">
    <location>
        <begin position="8"/>
        <end position="45"/>
    </location>
</feature>
<protein>
    <submittedName>
        <fullName evidence="6 7">Uncharacterized protein</fullName>
    </submittedName>
</protein>
<dbReference type="Pfam" id="PF10447">
    <property type="entry name" value="EXOSC1"/>
    <property type="match status" value="1"/>
</dbReference>
<proteinExistence type="predicted"/>
<evidence type="ECO:0000256" key="3">
    <source>
        <dbReference type="ARBA" id="ARBA00022835"/>
    </source>
</evidence>
<dbReference type="Pfam" id="PF14382">
    <property type="entry name" value="ECR1_N"/>
    <property type="match status" value="1"/>
</dbReference>
<dbReference type="VEuPathDB" id="VectorBase:PHUM333920"/>
<keyword evidence="2" id="KW-0963">Cytoplasm</keyword>
<dbReference type="FunCoup" id="E0VNF1">
    <property type="interactions" value="1420"/>
</dbReference>
<keyword evidence="3" id="KW-0271">Exosome</keyword>
<keyword evidence="8" id="KW-1185">Reference proteome</keyword>
<dbReference type="OrthoDB" id="440760at2759"/>
<dbReference type="STRING" id="121224.E0VNF1"/>
<dbReference type="PANTHER" id="PTHR12686">
    <property type="entry name" value="3'-5' EXORIBONUCLEASE CSL4-RELATED"/>
    <property type="match status" value="1"/>
</dbReference>
<dbReference type="InterPro" id="IPR025721">
    <property type="entry name" value="Exosome_cplx_N_dom"/>
</dbReference>
<dbReference type="EMBL" id="DS235339">
    <property type="protein sequence ID" value="EEB14907.1"/>
    <property type="molecule type" value="Genomic_DNA"/>
</dbReference>
<dbReference type="GO" id="GO:0006396">
    <property type="term" value="P:RNA processing"/>
    <property type="evidence" value="ECO:0007669"/>
    <property type="project" value="InterPro"/>
</dbReference>
<dbReference type="GeneID" id="8239252"/>